<proteinExistence type="predicted"/>
<comment type="caution">
    <text evidence="2">The sequence shown here is derived from an EMBL/GenBank/DDBJ whole genome shotgun (WGS) entry which is preliminary data.</text>
</comment>
<protein>
    <recommendedName>
        <fullName evidence="4">DUF1189 domain-containing protein</fullName>
    </recommendedName>
</protein>
<name>A0A0G0BB81_9BACT</name>
<accession>A0A0G0BB81</accession>
<feature type="transmembrane region" description="Helical" evidence="1">
    <location>
        <begin position="32"/>
        <end position="56"/>
    </location>
</feature>
<dbReference type="InterPro" id="IPR009574">
    <property type="entry name" value="DUF1189"/>
</dbReference>
<dbReference type="Proteomes" id="UP000034952">
    <property type="component" value="Unassembled WGS sequence"/>
</dbReference>
<organism evidence="2 3">
    <name type="scientific">Candidatus Nomurabacteria bacterium GW2011_GWE1_35_16</name>
    <dbReference type="NCBI Taxonomy" id="1618761"/>
    <lineage>
        <taxon>Bacteria</taxon>
        <taxon>Candidatus Nomuraibacteriota</taxon>
    </lineage>
</organism>
<dbReference type="AlphaFoldDB" id="A0A0G0BB81"/>
<dbReference type="EMBL" id="LBPY01000003">
    <property type="protein sequence ID" value="KKP66718.1"/>
    <property type="molecule type" value="Genomic_DNA"/>
</dbReference>
<sequence>MNIFIQIKNSIYNKEYYKTTVLEEPLRQSIKYLAKLSLLIAFLLSVIFLASMPFMIKAIKTNLTSFTETGYPDGLVVSIKNGSASVNQPEPYFIKVPDSIKSDLSSSSTKIENLMVINTSEPFSLDKFKEYATFSYLTKNEVVMMGENNEIKIISLSKFGNADITKPWILEKQALLYKLLPVILIFLVLMAFIFIFIFEFIGSLVILLLYALVVWGLMSIKGIKLTYGRSYQIAIHAITLVVFIGLIGQFIKPLNNFFVKLLILIIIVYLNFEKVSTLIKTEEQTVIREGEGPTA</sequence>
<feature type="transmembrane region" description="Helical" evidence="1">
    <location>
        <begin position="204"/>
        <end position="221"/>
    </location>
</feature>
<keyword evidence="1" id="KW-1133">Transmembrane helix</keyword>
<evidence type="ECO:0000313" key="2">
    <source>
        <dbReference type="EMBL" id="KKP66718.1"/>
    </source>
</evidence>
<feature type="transmembrane region" description="Helical" evidence="1">
    <location>
        <begin position="175"/>
        <end position="198"/>
    </location>
</feature>
<evidence type="ECO:0000313" key="3">
    <source>
        <dbReference type="Proteomes" id="UP000034952"/>
    </source>
</evidence>
<gene>
    <name evidence="2" type="ORF">UR64_C0003G0011</name>
</gene>
<feature type="transmembrane region" description="Helical" evidence="1">
    <location>
        <begin position="233"/>
        <end position="251"/>
    </location>
</feature>
<keyword evidence="1" id="KW-0472">Membrane</keyword>
<evidence type="ECO:0008006" key="4">
    <source>
        <dbReference type="Google" id="ProtNLM"/>
    </source>
</evidence>
<evidence type="ECO:0000256" key="1">
    <source>
        <dbReference type="SAM" id="Phobius"/>
    </source>
</evidence>
<keyword evidence="1" id="KW-0812">Transmembrane</keyword>
<feature type="transmembrane region" description="Helical" evidence="1">
    <location>
        <begin position="257"/>
        <end position="272"/>
    </location>
</feature>
<dbReference type="Pfam" id="PF06691">
    <property type="entry name" value="DUF1189"/>
    <property type="match status" value="1"/>
</dbReference>
<reference evidence="2 3" key="1">
    <citation type="journal article" date="2015" name="Nature">
        <title>rRNA introns, odd ribosomes, and small enigmatic genomes across a large radiation of phyla.</title>
        <authorList>
            <person name="Brown C.T."/>
            <person name="Hug L.A."/>
            <person name="Thomas B.C."/>
            <person name="Sharon I."/>
            <person name="Castelle C.J."/>
            <person name="Singh A."/>
            <person name="Wilkins M.J."/>
            <person name="Williams K.H."/>
            <person name="Banfield J.F."/>
        </authorList>
    </citation>
    <scope>NUCLEOTIDE SEQUENCE [LARGE SCALE GENOMIC DNA]</scope>
</reference>